<dbReference type="InterPro" id="IPR000772">
    <property type="entry name" value="Ricin_B_lectin"/>
</dbReference>
<proteinExistence type="predicted"/>
<protein>
    <submittedName>
        <fullName evidence="2">Carbohydrate-binding module family 13 protein</fullName>
    </submittedName>
</protein>
<evidence type="ECO:0000259" key="1">
    <source>
        <dbReference type="Pfam" id="PF00652"/>
    </source>
</evidence>
<name>A0A0C2Y2X0_HEBCY</name>
<dbReference type="AlphaFoldDB" id="A0A0C2Y2X0"/>
<evidence type="ECO:0000313" key="3">
    <source>
        <dbReference type="Proteomes" id="UP000053424"/>
    </source>
</evidence>
<dbReference type="HOGENOM" id="CLU_095794_3_1_1"/>
<dbReference type="PROSITE" id="PS50231">
    <property type="entry name" value="RICIN_B_LECTIN"/>
    <property type="match status" value="1"/>
</dbReference>
<dbReference type="CDD" id="cd00161">
    <property type="entry name" value="beta-trefoil_Ricin-like"/>
    <property type="match status" value="1"/>
</dbReference>
<dbReference type="SUPFAM" id="SSF50370">
    <property type="entry name" value="Ricin B-like lectins"/>
    <property type="match status" value="1"/>
</dbReference>
<dbReference type="OrthoDB" id="6770063at2759"/>
<reference evidence="3" key="2">
    <citation type="submission" date="2015-01" db="EMBL/GenBank/DDBJ databases">
        <title>Evolutionary Origins and Diversification of the Mycorrhizal Mutualists.</title>
        <authorList>
            <consortium name="DOE Joint Genome Institute"/>
            <consortium name="Mycorrhizal Genomics Consortium"/>
            <person name="Kohler A."/>
            <person name="Kuo A."/>
            <person name="Nagy L.G."/>
            <person name="Floudas D."/>
            <person name="Copeland A."/>
            <person name="Barry K.W."/>
            <person name="Cichocki N."/>
            <person name="Veneault-Fourrey C."/>
            <person name="LaButti K."/>
            <person name="Lindquist E.A."/>
            <person name="Lipzen A."/>
            <person name="Lundell T."/>
            <person name="Morin E."/>
            <person name="Murat C."/>
            <person name="Riley R."/>
            <person name="Ohm R."/>
            <person name="Sun H."/>
            <person name="Tunlid A."/>
            <person name="Henrissat B."/>
            <person name="Grigoriev I.V."/>
            <person name="Hibbett D.S."/>
            <person name="Martin F."/>
        </authorList>
    </citation>
    <scope>NUCLEOTIDE SEQUENCE [LARGE SCALE GENOMIC DNA]</scope>
    <source>
        <strain evidence="3">h7</strain>
    </source>
</reference>
<feature type="domain" description="Ricin B lectin" evidence="1">
    <location>
        <begin position="7"/>
        <end position="132"/>
    </location>
</feature>
<sequence>GREIHPNWNSRWCLAVRARKIVDGTPVEIDRCSGSLGEHWEFKGNPGRTSIRVAGTNLCLDGEIGASFSKNSIVRIRTCSDHIPTQDWYITEDERFALTGTGRCLDRLNGGLSPGTEVQTYGCTDDNTNQVWTS</sequence>
<dbReference type="EMBL" id="KN831820">
    <property type="protein sequence ID" value="KIM35442.1"/>
    <property type="molecule type" value="Genomic_DNA"/>
</dbReference>
<dbReference type="Proteomes" id="UP000053424">
    <property type="component" value="Unassembled WGS sequence"/>
</dbReference>
<gene>
    <name evidence="2" type="ORF">M413DRAFT_35571</name>
</gene>
<dbReference type="InterPro" id="IPR035992">
    <property type="entry name" value="Ricin_B-like_lectins"/>
</dbReference>
<feature type="non-terminal residue" evidence="2">
    <location>
        <position position="1"/>
    </location>
</feature>
<dbReference type="Pfam" id="PF00652">
    <property type="entry name" value="Ricin_B_lectin"/>
    <property type="match status" value="1"/>
</dbReference>
<evidence type="ECO:0000313" key="2">
    <source>
        <dbReference type="EMBL" id="KIM35442.1"/>
    </source>
</evidence>
<keyword evidence="3" id="KW-1185">Reference proteome</keyword>
<dbReference type="Gene3D" id="2.80.10.50">
    <property type="match status" value="1"/>
</dbReference>
<feature type="non-terminal residue" evidence="2">
    <location>
        <position position="134"/>
    </location>
</feature>
<reference evidence="2 3" key="1">
    <citation type="submission" date="2014-04" db="EMBL/GenBank/DDBJ databases">
        <authorList>
            <consortium name="DOE Joint Genome Institute"/>
            <person name="Kuo A."/>
            <person name="Gay G."/>
            <person name="Dore J."/>
            <person name="Kohler A."/>
            <person name="Nagy L.G."/>
            <person name="Floudas D."/>
            <person name="Copeland A."/>
            <person name="Barry K.W."/>
            <person name="Cichocki N."/>
            <person name="Veneault-Fourrey C."/>
            <person name="LaButti K."/>
            <person name="Lindquist E.A."/>
            <person name="Lipzen A."/>
            <person name="Lundell T."/>
            <person name="Morin E."/>
            <person name="Murat C."/>
            <person name="Sun H."/>
            <person name="Tunlid A."/>
            <person name="Henrissat B."/>
            <person name="Grigoriev I.V."/>
            <person name="Hibbett D.S."/>
            <person name="Martin F."/>
            <person name="Nordberg H.P."/>
            <person name="Cantor M.N."/>
            <person name="Hua S.X."/>
        </authorList>
    </citation>
    <scope>NUCLEOTIDE SEQUENCE [LARGE SCALE GENOMIC DNA]</scope>
    <source>
        <strain evidence="3">h7</strain>
    </source>
</reference>
<accession>A0A0C2Y2X0</accession>
<organism evidence="2 3">
    <name type="scientific">Hebeloma cylindrosporum</name>
    <dbReference type="NCBI Taxonomy" id="76867"/>
    <lineage>
        <taxon>Eukaryota</taxon>
        <taxon>Fungi</taxon>
        <taxon>Dikarya</taxon>
        <taxon>Basidiomycota</taxon>
        <taxon>Agaricomycotina</taxon>
        <taxon>Agaricomycetes</taxon>
        <taxon>Agaricomycetidae</taxon>
        <taxon>Agaricales</taxon>
        <taxon>Agaricineae</taxon>
        <taxon>Hymenogastraceae</taxon>
        <taxon>Hebeloma</taxon>
    </lineage>
</organism>